<organism evidence="2 3">
    <name type="scientific">Kingdonia uniflora</name>
    <dbReference type="NCBI Taxonomy" id="39325"/>
    <lineage>
        <taxon>Eukaryota</taxon>
        <taxon>Viridiplantae</taxon>
        <taxon>Streptophyta</taxon>
        <taxon>Embryophyta</taxon>
        <taxon>Tracheophyta</taxon>
        <taxon>Spermatophyta</taxon>
        <taxon>Magnoliopsida</taxon>
        <taxon>Ranunculales</taxon>
        <taxon>Circaeasteraceae</taxon>
        <taxon>Kingdonia</taxon>
    </lineage>
</organism>
<protein>
    <submittedName>
        <fullName evidence="2">Uncharacterized protein</fullName>
    </submittedName>
</protein>
<feature type="compositionally biased region" description="Pro residues" evidence="1">
    <location>
        <begin position="136"/>
        <end position="149"/>
    </location>
</feature>
<feature type="region of interest" description="Disordered" evidence="1">
    <location>
        <begin position="78"/>
        <end position="153"/>
    </location>
</feature>
<proteinExistence type="predicted"/>
<evidence type="ECO:0000313" key="3">
    <source>
        <dbReference type="Proteomes" id="UP000541444"/>
    </source>
</evidence>
<evidence type="ECO:0000256" key="1">
    <source>
        <dbReference type="SAM" id="MobiDB-lite"/>
    </source>
</evidence>
<feature type="compositionally biased region" description="Polar residues" evidence="1">
    <location>
        <begin position="78"/>
        <end position="90"/>
    </location>
</feature>
<comment type="caution">
    <text evidence="2">The sequence shown here is derived from an EMBL/GenBank/DDBJ whole genome shotgun (WGS) entry which is preliminary data.</text>
</comment>
<evidence type="ECO:0000313" key="2">
    <source>
        <dbReference type="EMBL" id="KAF6135733.1"/>
    </source>
</evidence>
<dbReference type="AlphaFoldDB" id="A0A7J7KZF6"/>
<reference evidence="2 3" key="1">
    <citation type="journal article" date="2020" name="IScience">
        <title>Genome Sequencing of the Endangered Kingdonia uniflora (Circaeasteraceae, Ranunculales) Reveals Potential Mechanisms of Evolutionary Specialization.</title>
        <authorList>
            <person name="Sun Y."/>
            <person name="Deng T."/>
            <person name="Zhang A."/>
            <person name="Moore M.J."/>
            <person name="Landis J.B."/>
            <person name="Lin N."/>
            <person name="Zhang H."/>
            <person name="Zhang X."/>
            <person name="Huang J."/>
            <person name="Zhang X."/>
            <person name="Sun H."/>
            <person name="Wang H."/>
        </authorList>
    </citation>
    <scope>NUCLEOTIDE SEQUENCE [LARGE SCALE GENOMIC DNA]</scope>
    <source>
        <strain evidence="2">TB1705</strain>
        <tissue evidence="2">Leaf</tissue>
    </source>
</reference>
<accession>A0A7J7KZF6</accession>
<gene>
    <name evidence="2" type="ORF">GIB67_028589</name>
</gene>
<sequence length="234" mass="25478">MLCMINFTLLEEILSHVVGLETSHEVWKALESILAQYSKAYCISPPSKSASNKISYDDNGNFNPLVLSIPSLSFSSNFGDESSKNTNASNDLDHPSDEIQGEMPHSNPTQSLNLSPNVPPVHQPCASITLLSPSPLRSPSPIPPPPPPVNDNQHAQLFQDLPTLVPLNLEGLSMNPLILQSLVPVILHLLLELKNSIVEIDGFLLDGDWNVLIVSQSTGGTSEVHVSHENNWVE</sequence>
<dbReference type="EMBL" id="JACGCM010002779">
    <property type="protein sequence ID" value="KAF6135733.1"/>
    <property type="molecule type" value="Genomic_DNA"/>
</dbReference>
<keyword evidence="3" id="KW-1185">Reference proteome</keyword>
<name>A0A7J7KZF6_9MAGN</name>
<dbReference type="OrthoDB" id="1845088at2759"/>
<feature type="compositionally biased region" description="Polar residues" evidence="1">
    <location>
        <begin position="106"/>
        <end position="116"/>
    </location>
</feature>
<dbReference type="Proteomes" id="UP000541444">
    <property type="component" value="Unassembled WGS sequence"/>
</dbReference>